<feature type="transmembrane region" description="Helical" evidence="9">
    <location>
        <begin position="20"/>
        <end position="38"/>
    </location>
</feature>
<dbReference type="InterPro" id="IPR036890">
    <property type="entry name" value="HATPase_C_sf"/>
</dbReference>
<gene>
    <name evidence="12" type="ORF">ABZZ21_04460</name>
</gene>
<dbReference type="InterPro" id="IPR050482">
    <property type="entry name" value="Sensor_HK_TwoCompSys"/>
</dbReference>
<keyword evidence="6 12" id="KW-0418">Kinase</keyword>
<dbReference type="GO" id="GO:0016301">
    <property type="term" value="F:kinase activity"/>
    <property type="evidence" value="ECO:0007669"/>
    <property type="project" value="UniProtKB-KW"/>
</dbReference>
<dbReference type="SUPFAM" id="SSF55874">
    <property type="entry name" value="ATPase domain of HSP90 chaperone/DNA topoisomerase II/histidine kinase"/>
    <property type="match status" value="1"/>
</dbReference>
<evidence type="ECO:0000256" key="1">
    <source>
        <dbReference type="ARBA" id="ARBA00000085"/>
    </source>
</evidence>
<dbReference type="PANTHER" id="PTHR24421:SF10">
    <property type="entry name" value="NITRATE_NITRITE SENSOR PROTEIN NARQ"/>
    <property type="match status" value="1"/>
</dbReference>
<feature type="transmembrane region" description="Helical" evidence="9">
    <location>
        <begin position="124"/>
        <end position="142"/>
    </location>
</feature>
<evidence type="ECO:0000259" key="11">
    <source>
        <dbReference type="Pfam" id="PF07730"/>
    </source>
</evidence>
<keyword evidence="3" id="KW-0597">Phosphoprotein</keyword>
<keyword evidence="13" id="KW-1185">Reference proteome</keyword>
<dbReference type="EMBL" id="JBEXPZ010000004">
    <property type="protein sequence ID" value="MET9843830.1"/>
    <property type="molecule type" value="Genomic_DNA"/>
</dbReference>
<sequence length="410" mass="43214">MSTPRSSTSGAQGPRGPLGLSRVHAVTVAGMVVVTAVIDLCELLWFGYTAGWLVVTLVSAIALVASVALRRRRPATALAVAALGYAVACVISLSEPRLLPAMAQAALWVAVFSAIAEGTSRLRLTAIAMLGACVAMEAFEVIRMRDAEGVGTEFLIYDTVSVSFLPIVVVAIAETVRGRIRLATEQAEQAERLRRLDARAAVRDERLRLARELHDVVANRLSAVTIRITAAHHVGKGRGSTPEGEVLAEIGHEIGTALGELRSVLGTLRDDEDGVGAATPPSLRDVDLLAEEARRAGAQVDIVVSGEPYPLPSMVDLASYRIVQEALTNVARHAFPPYATVRLDYGPDQLRVHVEDDGVLQPGTRSASSGHGIIGIGERAALCGGWASAGPRPGGGWTVEAALPVKKDDS</sequence>
<feature type="transmembrane region" description="Helical" evidence="9">
    <location>
        <begin position="75"/>
        <end position="93"/>
    </location>
</feature>
<dbReference type="EC" id="2.7.13.3" evidence="2"/>
<dbReference type="Gene3D" id="1.20.5.1930">
    <property type="match status" value="1"/>
</dbReference>
<evidence type="ECO:0000256" key="7">
    <source>
        <dbReference type="ARBA" id="ARBA00022840"/>
    </source>
</evidence>
<keyword evidence="9" id="KW-0472">Membrane</keyword>
<feature type="domain" description="Signal transduction histidine kinase subgroup 3 dimerisation and phosphoacceptor" evidence="11">
    <location>
        <begin position="205"/>
        <end position="272"/>
    </location>
</feature>
<comment type="catalytic activity">
    <reaction evidence="1">
        <text>ATP + protein L-histidine = ADP + protein N-phospho-L-histidine.</text>
        <dbReference type="EC" id="2.7.13.3"/>
    </reaction>
</comment>
<accession>A0ABV2USS1</accession>
<dbReference type="CDD" id="cd16917">
    <property type="entry name" value="HATPase_UhpB-NarQ-NarX-like"/>
    <property type="match status" value="1"/>
</dbReference>
<dbReference type="InterPro" id="IPR011712">
    <property type="entry name" value="Sig_transdc_His_kin_sub3_dim/P"/>
</dbReference>
<evidence type="ECO:0000313" key="12">
    <source>
        <dbReference type="EMBL" id="MET9843830.1"/>
    </source>
</evidence>
<evidence type="ECO:0000256" key="9">
    <source>
        <dbReference type="SAM" id="Phobius"/>
    </source>
</evidence>
<keyword evidence="4" id="KW-0808">Transferase</keyword>
<comment type="caution">
    <text evidence="12">The sequence shown here is derived from an EMBL/GenBank/DDBJ whole genome shotgun (WGS) entry which is preliminary data.</text>
</comment>
<evidence type="ECO:0000256" key="8">
    <source>
        <dbReference type="ARBA" id="ARBA00023012"/>
    </source>
</evidence>
<dbReference type="Pfam" id="PF02518">
    <property type="entry name" value="HATPase_c"/>
    <property type="match status" value="1"/>
</dbReference>
<dbReference type="Pfam" id="PF07730">
    <property type="entry name" value="HisKA_3"/>
    <property type="match status" value="1"/>
</dbReference>
<dbReference type="Proteomes" id="UP001550210">
    <property type="component" value="Unassembled WGS sequence"/>
</dbReference>
<keyword evidence="5" id="KW-0547">Nucleotide-binding</keyword>
<dbReference type="InterPro" id="IPR003594">
    <property type="entry name" value="HATPase_dom"/>
</dbReference>
<keyword evidence="9" id="KW-1133">Transmembrane helix</keyword>
<proteinExistence type="predicted"/>
<evidence type="ECO:0000256" key="5">
    <source>
        <dbReference type="ARBA" id="ARBA00022741"/>
    </source>
</evidence>
<keyword evidence="9" id="KW-0812">Transmembrane</keyword>
<reference evidence="12 13" key="1">
    <citation type="submission" date="2024-06" db="EMBL/GenBank/DDBJ databases">
        <title>The Natural Products Discovery Center: Release of the First 8490 Sequenced Strains for Exploring Actinobacteria Biosynthetic Diversity.</title>
        <authorList>
            <person name="Kalkreuter E."/>
            <person name="Kautsar S.A."/>
            <person name="Yang D."/>
            <person name="Bader C.D."/>
            <person name="Teijaro C.N."/>
            <person name="Fluegel L."/>
            <person name="Davis C.M."/>
            <person name="Simpson J.R."/>
            <person name="Lauterbach L."/>
            <person name="Steele A.D."/>
            <person name="Gui C."/>
            <person name="Meng S."/>
            <person name="Li G."/>
            <person name="Viehrig K."/>
            <person name="Ye F."/>
            <person name="Su P."/>
            <person name="Kiefer A.F."/>
            <person name="Nichols A."/>
            <person name="Cepeda A.J."/>
            <person name="Yan W."/>
            <person name="Fan B."/>
            <person name="Jiang Y."/>
            <person name="Adhikari A."/>
            <person name="Zheng C.-J."/>
            <person name="Schuster L."/>
            <person name="Cowan T.M."/>
            <person name="Smanski M.J."/>
            <person name="Chevrette M.G."/>
            <person name="De Carvalho L.P.S."/>
            <person name="Shen B."/>
        </authorList>
    </citation>
    <scope>NUCLEOTIDE SEQUENCE [LARGE SCALE GENOMIC DNA]</scope>
    <source>
        <strain evidence="12 13">NPDC006434</strain>
    </source>
</reference>
<protein>
    <recommendedName>
        <fullName evidence="2">histidine kinase</fullName>
        <ecNumber evidence="2">2.7.13.3</ecNumber>
    </recommendedName>
</protein>
<evidence type="ECO:0000313" key="13">
    <source>
        <dbReference type="Proteomes" id="UP001550210"/>
    </source>
</evidence>
<keyword evidence="8" id="KW-0902">Two-component regulatory system</keyword>
<dbReference type="RefSeq" id="WP_355392311.1">
    <property type="nucleotide sequence ID" value="NZ_JBEXPZ010000004.1"/>
</dbReference>
<dbReference type="Gene3D" id="3.30.565.10">
    <property type="entry name" value="Histidine kinase-like ATPase, C-terminal domain"/>
    <property type="match status" value="1"/>
</dbReference>
<evidence type="ECO:0000256" key="6">
    <source>
        <dbReference type="ARBA" id="ARBA00022777"/>
    </source>
</evidence>
<keyword evidence="7" id="KW-0067">ATP-binding</keyword>
<evidence type="ECO:0000256" key="3">
    <source>
        <dbReference type="ARBA" id="ARBA00022553"/>
    </source>
</evidence>
<name>A0ABV2USS1_9ACTN</name>
<feature type="domain" description="Histidine kinase/HSP90-like ATPase" evidence="10">
    <location>
        <begin position="320"/>
        <end position="406"/>
    </location>
</feature>
<evidence type="ECO:0000259" key="10">
    <source>
        <dbReference type="Pfam" id="PF02518"/>
    </source>
</evidence>
<evidence type="ECO:0000256" key="4">
    <source>
        <dbReference type="ARBA" id="ARBA00022679"/>
    </source>
</evidence>
<evidence type="ECO:0000256" key="2">
    <source>
        <dbReference type="ARBA" id="ARBA00012438"/>
    </source>
</evidence>
<feature type="transmembrane region" description="Helical" evidence="9">
    <location>
        <begin position="44"/>
        <end position="68"/>
    </location>
</feature>
<feature type="transmembrane region" description="Helical" evidence="9">
    <location>
        <begin position="154"/>
        <end position="173"/>
    </location>
</feature>
<dbReference type="PANTHER" id="PTHR24421">
    <property type="entry name" value="NITRATE/NITRITE SENSOR PROTEIN NARX-RELATED"/>
    <property type="match status" value="1"/>
</dbReference>
<organism evidence="12 13">
    <name type="scientific">Streptomyces ossamyceticus</name>
    <dbReference type="NCBI Taxonomy" id="249581"/>
    <lineage>
        <taxon>Bacteria</taxon>
        <taxon>Bacillati</taxon>
        <taxon>Actinomycetota</taxon>
        <taxon>Actinomycetes</taxon>
        <taxon>Kitasatosporales</taxon>
        <taxon>Streptomycetaceae</taxon>
        <taxon>Streptomyces</taxon>
    </lineage>
</organism>
<feature type="transmembrane region" description="Helical" evidence="9">
    <location>
        <begin position="99"/>
        <end position="117"/>
    </location>
</feature>